<sequence>TTTVYSGTSVASTTLKIASGSVTGTIQKTYPTCASSCGNSGVRYAIYNNPYSDQYTNGYDTFDPTYFKKQVPFESGNTNYLGFAANARNPTPDGSFNASIYGQPNQYIGNLAVDHTFYICAPVSGYYTFNGIYSDDITEIWFGKTAVSGWNRQNDNMEQIYNYDYRTSPPAAFTVLLTQGYFYAIRMMWGNRCCAGEFNVAIYAPDGGLMLGSNTTDSPRTYMSPNILRFACDGSTPAWPAWGSE</sequence>
<feature type="non-terminal residue" evidence="2">
    <location>
        <position position="245"/>
    </location>
</feature>
<feature type="domain" description="PA14" evidence="1">
    <location>
        <begin position="37"/>
        <end position="216"/>
    </location>
</feature>
<organism evidence="2 3">
    <name type="scientific">Polychaeton citri CBS 116435</name>
    <dbReference type="NCBI Taxonomy" id="1314669"/>
    <lineage>
        <taxon>Eukaryota</taxon>
        <taxon>Fungi</taxon>
        <taxon>Dikarya</taxon>
        <taxon>Ascomycota</taxon>
        <taxon>Pezizomycotina</taxon>
        <taxon>Dothideomycetes</taxon>
        <taxon>Dothideomycetidae</taxon>
        <taxon>Capnodiales</taxon>
        <taxon>Capnodiaceae</taxon>
        <taxon>Polychaeton</taxon>
    </lineage>
</organism>
<feature type="non-terminal residue" evidence="2">
    <location>
        <position position="1"/>
    </location>
</feature>
<keyword evidence="3" id="KW-1185">Reference proteome</keyword>
<comment type="caution">
    <text evidence="2">The sequence shown here is derived from an EMBL/GenBank/DDBJ whole genome shotgun (WGS) entry which is preliminary data.</text>
</comment>
<proteinExistence type="predicted"/>
<name>A0A9P4QA03_9PEZI</name>
<protein>
    <recommendedName>
        <fullName evidence="1">PA14 domain-containing protein</fullName>
    </recommendedName>
</protein>
<dbReference type="InterPro" id="IPR018871">
    <property type="entry name" value="GLEYA_adhesin_domain"/>
</dbReference>
<accession>A0A9P4QA03</accession>
<evidence type="ECO:0000313" key="2">
    <source>
        <dbReference type="EMBL" id="KAF2722170.1"/>
    </source>
</evidence>
<dbReference type="AlphaFoldDB" id="A0A9P4QA03"/>
<dbReference type="Gene3D" id="2.60.120.1560">
    <property type="match status" value="1"/>
</dbReference>
<dbReference type="EMBL" id="MU003784">
    <property type="protein sequence ID" value="KAF2722170.1"/>
    <property type="molecule type" value="Genomic_DNA"/>
</dbReference>
<dbReference type="Pfam" id="PF10528">
    <property type="entry name" value="GLEYA"/>
    <property type="match status" value="1"/>
</dbReference>
<reference evidence="2" key="1">
    <citation type="journal article" date="2020" name="Stud. Mycol.">
        <title>101 Dothideomycetes genomes: a test case for predicting lifestyles and emergence of pathogens.</title>
        <authorList>
            <person name="Haridas S."/>
            <person name="Albert R."/>
            <person name="Binder M."/>
            <person name="Bloem J."/>
            <person name="Labutti K."/>
            <person name="Salamov A."/>
            <person name="Andreopoulos B."/>
            <person name="Baker S."/>
            <person name="Barry K."/>
            <person name="Bills G."/>
            <person name="Bluhm B."/>
            <person name="Cannon C."/>
            <person name="Castanera R."/>
            <person name="Culley D."/>
            <person name="Daum C."/>
            <person name="Ezra D."/>
            <person name="Gonzalez J."/>
            <person name="Henrissat B."/>
            <person name="Kuo A."/>
            <person name="Liang C."/>
            <person name="Lipzen A."/>
            <person name="Lutzoni F."/>
            <person name="Magnuson J."/>
            <person name="Mondo S."/>
            <person name="Nolan M."/>
            <person name="Ohm R."/>
            <person name="Pangilinan J."/>
            <person name="Park H.-J."/>
            <person name="Ramirez L."/>
            <person name="Alfaro M."/>
            <person name="Sun H."/>
            <person name="Tritt A."/>
            <person name="Yoshinaga Y."/>
            <person name="Zwiers L.-H."/>
            <person name="Turgeon B."/>
            <person name="Goodwin S."/>
            <person name="Spatafora J."/>
            <person name="Crous P."/>
            <person name="Grigoriev I."/>
        </authorList>
    </citation>
    <scope>NUCLEOTIDE SEQUENCE</scope>
    <source>
        <strain evidence="2">CBS 116435</strain>
    </source>
</reference>
<gene>
    <name evidence="2" type="ORF">K431DRAFT_193753</name>
</gene>
<dbReference type="Proteomes" id="UP000799441">
    <property type="component" value="Unassembled WGS sequence"/>
</dbReference>
<dbReference type="InterPro" id="IPR037524">
    <property type="entry name" value="PA14/GLEYA"/>
</dbReference>
<evidence type="ECO:0000313" key="3">
    <source>
        <dbReference type="Proteomes" id="UP000799441"/>
    </source>
</evidence>
<dbReference type="OrthoDB" id="4388755at2759"/>
<evidence type="ECO:0000259" key="1">
    <source>
        <dbReference type="PROSITE" id="PS51820"/>
    </source>
</evidence>
<dbReference type="PROSITE" id="PS51820">
    <property type="entry name" value="PA14"/>
    <property type="match status" value="1"/>
</dbReference>